<organism evidence="4">
    <name type="scientific">hydrothermal vent metagenome</name>
    <dbReference type="NCBI Taxonomy" id="652676"/>
    <lineage>
        <taxon>unclassified sequences</taxon>
        <taxon>metagenomes</taxon>
        <taxon>ecological metagenomes</taxon>
    </lineage>
</organism>
<name>A0A3B0V352_9ZZZZ</name>
<dbReference type="GO" id="GO:0000272">
    <property type="term" value="P:polysaccharide catabolic process"/>
    <property type="evidence" value="ECO:0007669"/>
    <property type="project" value="InterPro"/>
</dbReference>
<dbReference type="InterPro" id="IPR051923">
    <property type="entry name" value="Glycosyl_Hydrolase_39"/>
</dbReference>
<dbReference type="SUPFAM" id="SSF51445">
    <property type="entry name" value="(Trans)glycosidases"/>
    <property type="match status" value="1"/>
</dbReference>
<dbReference type="InterPro" id="IPR017853">
    <property type="entry name" value="GH"/>
</dbReference>
<dbReference type="Gene3D" id="3.20.20.80">
    <property type="entry name" value="Glycosidases"/>
    <property type="match status" value="1"/>
</dbReference>
<accession>A0A3B0V352</accession>
<dbReference type="InterPro" id="IPR001547">
    <property type="entry name" value="Glyco_hydro_5"/>
</dbReference>
<dbReference type="PANTHER" id="PTHR12631">
    <property type="entry name" value="ALPHA-L-IDURONIDASE"/>
    <property type="match status" value="1"/>
</dbReference>
<dbReference type="Pfam" id="PF00150">
    <property type="entry name" value="Cellulase"/>
    <property type="match status" value="1"/>
</dbReference>
<sequence length="408" mass="46534">MRSQITFRNRNLITINRKAREERKENEDKNFALSALFAVKKTQQQPFPFHFRVGWQLLLLITLISLIQPAPLLITPGPPQTVQTSHPIVGVHTRLTDEVEEWKIQRSLEMVREMGAPWIVEFFPWAYYQGADGNIAWEHPDMVIEHANAQGLQVIARLGLTPGWARPKETPLTYLDETAYDDFADFAAQFATRYQGKVTAVIIGNEPNLSYEWGYRLTTAVDYVNLLKVMYPAIKAANPDVIVLAGALAPTLEPAGSPWGLNDLTYLDQMYAAGAADYFDGLAVHSYGLTFPALADPAPDILNFRRVELVRNVMLAHNDADTQIYITEFGWNDHPRWTMGVRPGQRIQNTLDAFRYAEENWLYVEMIAVWAFRFPAPTKSIMDYYTLVTPEFVAKPIYDEIQRFTGNE</sequence>
<dbReference type="EMBL" id="UOEU01000579">
    <property type="protein sequence ID" value="VAW35330.1"/>
    <property type="molecule type" value="Genomic_DNA"/>
</dbReference>
<protein>
    <recommendedName>
        <fullName evidence="3">Glycoside hydrolase family 5 domain-containing protein</fullName>
    </recommendedName>
</protein>
<keyword evidence="1" id="KW-0378">Hydrolase</keyword>
<feature type="domain" description="Glycoside hydrolase family 5" evidence="3">
    <location>
        <begin position="137"/>
        <end position="331"/>
    </location>
</feature>
<keyword evidence="2" id="KW-0326">Glycosidase</keyword>
<proteinExistence type="predicted"/>
<evidence type="ECO:0000256" key="1">
    <source>
        <dbReference type="ARBA" id="ARBA00022801"/>
    </source>
</evidence>
<dbReference type="GO" id="GO:0004553">
    <property type="term" value="F:hydrolase activity, hydrolyzing O-glycosyl compounds"/>
    <property type="evidence" value="ECO:0007669"/>
    <property type="project" value="InterPro"/>
</dbReference>
<evidence type="ECO:0000313" key="4">
    <source>
        <dbReference type="EMBL" id="VAW35330.1"/>
    </source>
</evidence>
<evidence type="ECO:0000259" key="3">
    <source>
        <dbReference type="Pfam" id="PF00150"/>
    </source>
</evidence>
<dbReference type="PANTHER" id="PTHR12631:SF10">
    <property type="entry name" value="BETA-XYLOSIDASE-LIKE PROTEIN-RELATED"/>
    <property type="match status" value="1"/>
</dbReference>
<reference evidence="4" key="1">
    <citation type="submission" date="2018-06" db="EMBL/GenBank/DDBJ databases">
        <authorList>
            <person name="Zhirakovskaya E."/>
        </authorList>
    </citation>
    <scope>NUCLEOTIDE SEQUENCE</scope>
</reference>
<gene>
    <name evidence="4" type="ORF">MNBD_CHLOROFLEXI01-534</name>
</gene>
<evidence type="ECO:0000256" key="2">
    <source>
        <dbReference type="ARBA" id="ARBA00023295"/>
    </source>
</evidence>
<dbReference type="AlphaFoldDB" id="A0A3B0V352"/>